<reference evidence="2" key="1">
    <citation type="submission" date="2012-08" db="EMBL/GenBank/DDBJ databases">
        <title>Comparative genomics of metastatic and non-metastatic Leishmania guyanensis provides insights into polygenic factors involved in Leishmania RNA virus infection.</title>
        <authorList>
            <person name="Smith D."/>
            <person name="Hertz-Fowler C."/>
            <person name="Martin R."/>
            <person name="Dickens N."/>
            <person name="Fasel N."/>
            <person name="Falquet L."/>
            <person name="Beverley S."/>
            <person name="Zangger H."/>
            <person name="Calderon-Copete S."/>
            <person name="Mottram J."/>
            <person name="Xenarios I."/>
        </authorList>
    </citation>
    <scope>NUCLEOTIDE SEQUENCE</scope>
    <source>
        <strain evidence="2">MHOM/BR/75/M4147/SSU:IR2SAT-LUC</strain>
    </source>
</reference>
<feature type="compositionally biased region" description="Low complexity" evidence="1">
    <location>
        <begin position="165"/>
        <end position="179"/>
    </location>
</feature>
<feature type="region of interest" description="Disordered" evidence="1">
    <location>
        <begin position="150"/>
        <end position="189"/>
    </location>
</feature>
<sequence>MQAVAKYKETILFVCCSAVLVGTVLVLQKATTPSRHRRRVTLSTSRAGTATRSASHGVAGPRSRSSSRLRVAHMNNTHNNATPTTATANDRFHPAKSRELFQAHTHRHHSHSRNGGVGTEGATSRIEASDAAPQPKLTVDAVAQHKRALGTASALQDPGHNDLPGVRASRRGVSSSGYRVHGGSGSGEDGAYYRSASNAATVGSQGPYPAPALTAPTAIDTDKASLTVENAVETPRACCEDAHAGREAEVERSPSPRTATATARQMINTAVAGAPGLIRTLLSSGGAPPSIRVSTTQTNPRWFCEDRSTQTERRTMYDAMNTAASATPDQWLAAAMMSPIVPTGENANESILINCADLGWTPLRDGAAPTGVVQAGERACKDTQTPTGNKGGSTVIPRYFLQKLERQLRHLVDDVVHEEWNERAWMCLYTYLSDLPLIVRTSLTLRDRCGAATVARLVDRMKTNFLTKGNLVEESVAMPDKTVEEDFIPSLSREVLHLLQHSTAIDPTFHFEWRTSTVAYVEGSLGSASRKAGKATVIDSREVSDCVPVRPSSSSLSSMSPVLTDEEQEEELPNDDEEVVCTPRLLTFIAAHIEKYNDRRLRVVATQFPDPEMEKSRTPPGAAEAILAGAYTLSTPPSNRQSDAALQQPLLHQQGQLMSLLTSFVRLRQTPLFHTLRHTPQHALFACDFIELTSEAERLLERASSSLDTTLLLEIPMTQKRIMAETTDVRDTSVGTNTSVGSGSSPMTGHSAHHSVKARTPMKPSVRYPIQRILSNAPSPSGLSLQRSSEVPGLQKEIYPSSVYVGEGSRDGLRASQVCEVVDL</sequence>
<evidence type="ECO:0000256" key="1">
    <source>
        <dbReference type="SAM" id="MobiDB-lite"/>
    </source>
</evidence>
<feature type="compositionally biased region" description="Low complexity" evidence="1">
    <location>
        <begin position="547"/>
        <end position="562"/>
    </location>
</feature>
<dbReference type="AlphaFoldDB" id="A0A1E1J3R3"/>
<feature type="region of interest" description="Disordered" evidence="1">
    <location>
        <begin position="103"/>
        <end position="134"/>
    </location>
</feature>
<accession>A0A1E1J3R3</accession>
<feature type="region of interest" description="Disordered" evidence="1">
    <location>
        <begin position="30"/>
        <end position="67"/>
    </location>
</feature>
<feature type="compositionally biased region" description="Low complexity" evidence="1">
    <location>
        <begin position="732"/>
        <end position="745"/>
    </location>
</feature>
<feature type="region of interest" description="Disordered" evidence="1">
    <location>
        <begin position="546"/>
        <end position="576"/>
    </location>
</feature>
<protein>
    <submittedName>
        <fullName evidence="2">Uncharacterized protein</fullName>
    </submittedName>
</protein>
<gene>
    <name evidence="2" type="primary">LgM4147LRVhigh.32.01870.00070</name>
    <name evidence="2" type="ORF">BN36_3257310</name>
</gene>
<feature type="compositionally biased region" description="Acidic residues" evidence="1">
    <location>
        <begin position="564"/>
        <end position="576"/>
    </location>
</feature>
<name>A0A1E1J3R3_LEIGU</name>
<feature type="region of interest" description="Disordered" evidence="1">
    <location>
        <begin position="730"/>
        <end position="760"/>
    </location>
</feature>
<evidence type="ECO:0000313" key="2">
    <source>
        <dbReference type="EMBL" id="CCM18243.1"/>
    </source>
</evidence>
<dbReference type="EMBL" id="CALQ01001524">
    <property type="protein sequence ID" value="CCM18243.1"/>
    <property type="molecule type" value="Genomic_DNA"/>
</dbReference>
<feature type="compositionally biased region" description="Polar residues" evidence="1">
    <location>
        <begin position="41"/>
        <end position="54"/>
    </location>
</feature>
<organism evidence="2">
    <name type="scientific">Leishmania guyanensis</name>
    <dbReference type="NCBI Taxonomy" id="5670"/>
    <lineage>
        <taxon>Eukaryota</taxon>
        <taxon>Discoba</taxon>
        <taxon>Euglenozoa</taxon>
        <taxon>Kinetoplastea</taxon>
        <taxon>Metakinetoplastina</taxon>
        <taxon>Trypanosomatida</taxon>
        <taxon>Trypanosomatidae</taxon>
        <taxon>Leishmaniinae</taxon>
        <taxon>Leishmania</taxon>
        <taxon>Leishmania guyanensis species complex</taxon>
    </lineage>
</organism>
<proteinExistence type="predicted"/>